<organism evidence="3 4">
    <name type="scientific">Hanseniaspora valbyensis NRRL Y-1626</name>
    <dbReference type="NCBI Taxonomy" id="766949"/>
    <lineage>
        <taxon>Eukaryota</taxon>
        <taxon>Fungi</taxon>
        <taxon>Dikarya</taxon>
        <taxon>Ascomycota</taxon>
        <taxon>Saccharomycotina</taxon>
        <taxon>Saccharomycetes</taxon>
        <taxon>Saccharomycodales</taxon>
        <taxon>Saccharomycodaceae</taxon>
        <taxon>Hanseniaspora</taxon>
    </lineage>
</organism>
<keyword evidence="3" id="KW-0378">Hydrolase</keyword>
<evidence type="ECO:0000313" key="3">
    <source>
        <dbReference type="EMBL" id="OBA28732.1"/>
    </source>
</evidence>
<sequence>MIPIFNRLSLNEWMLIIFVYTERSLSFIISLIISIIPFIPYKKKKVDVNEEDKIKGLGYDIKGKEKLEHYISPENEIPLAQRLYESNSLKDMLYAIDPNILLETHIVKTQDDYLLQIHRIPFDSERQKDTDYKGIVYLQHGLMMCSNIWLCHSENPTKNNLPLYLNSLGYDVWMGNNRGNRYSNKNLNVERHSEKFWNFSLDEFAIYDIPDSLHYILNTTSLEKKNSIFA</sequence>
<dbReference type="OrthoDB" id="9974421at2759"/>
<dbReference type="GO" id="GO:0016787">
    <property type="term" value="F:hydrolase activity"/>
    <property type="evidence" value="ECO:0007669"/>
    <property type="project" value="UniProtKB-KW"/>
</dbReference>
<name>A0A1B7TJ04_9ASCO</name>
<feature type="domain" description="Partial AB-hydrolase lipase" evidence="2">
    <location>
        <begin position="100"/>
        <end position="152"/>
    </location>
</feature>
<evidence type="ECO:0000256" key="1">
    <source>
        <dbReference type="SAM" id="Phobius"/>
    </source>
</evidence>
<protein>
    <submittedName>
        <fullName evidence="3">Alpha/beta-hydrolase</fullName>
    </submittedName>
</protein>
<comment type="caution">
    <text evidence="3">The sequence shown here is derived from an EMBL/GenBank/DDBJ whole genome shotgun (WGS) entry which is preliminary data.</text>
</comment>
<dbReference type="Proteomes" id="UP000092321">
    <property type="component" value="Unassembled WGS sequence"/>
</dbReference>
<keyword evidence="1" id="KW-0472">Membrane</keyword>
<keyword evidence="1" id="KW-0812">Transmembrane</keyword>
<dbReference type="AlphaFoldDB" id="A0A1B7TJ04"/>
<evidence type="ECO:0000259" key="2">
    <source>
        <dbReference type="Pfam" id="PF04083"/>
    </source>
</evidence>
<reference evidence="4" key="1">
    <citation type="journal article" date="2016" name="Proc. Natl. Acad. Sci. U.S.A.">
        <title>Comparative genomics of biotechnologically important yeasts.</title>
        <authorList>
            <person name="Riley R."/>
            <person name="Haridas S."/>
            <person name="Wolfe K.H."/>
            <person name="Lopes M.R."/>
            <person name="Hittinger C.T."/>
            <person name="Goeker M."/>
            <person name="Salamov A.A."/>
            <person name="Wisecaver J.H."/>
            <person name="Long T.M."/>
            <person name="Calvey C.H."/>
            <person name="Aerts A.L."/>
            <person name="Barry K.W."/>
            <person name="Choi C."/>
            <person name="Clum A."/>
            <person name="Coughlan A.Y."/>
            <person name="Deshpande S."/>
            <person name="Douglass A.P."/>
            <person name="Hanson S.J."/>
            <person name="Klenk H.-P."/>
            <person name="LaButti K.M."/>
            <person name="Lapidus A."/>
            <person name="Lindquist E.A."/>
            <person name="Lipzen A.M."/>
            <person name="Meier-Kolthoff J.P."/>
            <person name="Ohm R.A."/>
            <person name="Otillar R.P."/>
            <person name="Pangilinan J.L."/>
            <person name="Peng Y."/>
            <person name="Rokas A."/>
            <person name="Rosa C.A."/>
            <person name="Scheuner C."/>
            <person name="Sibirny A.A."/>
            <person name="Slot J.C."/>
            <person name="Stielow J.B."/>
            <person name="Sun H."/>
            <person name="Kurtzman C.P."/>
            <person name="Blackwell M."/>
            <person name="Grigoriev I.V."/>
            <person name="Jeffries T.W."/>
        </authorList>
    </citation>
    <scope>NUCLEOTIDE SEQUENCE [LARGE SCALE GENOMIC DNA]</scope>
    <source>
        <strain evidence="4">NRRL Y-1626</strain>
    </source>
</reference>
<dbReference type="GO" id="GO:0006629">
    <property type="term" value="P:lipid metabolic process"/>
    <property type="evidence" value="ECO:0007669"/>
    <property type="project" value="InterPro"/>
</dbReference>
<evidence type="ECO:0000313" key="4">
    <source>
        <dbReference type="Proteomes" id="UP000092321"/>
    </source>
</evidence>
<proteinExistence type="predicted"/>
<dbReference type="Gene3D" id="3.40.50.1820">
    <property type="entry name" value="alpha/beta hydrolase"/>
    <property type="match status" value="1"/>
</dbReference>
<gene>
    <name evidence="3" type="ORF">HANVADRAFT_83143</name>
</gene>
<dbReference type="EMBL" id="LXPE01000002">
    <property type="protein sequence ID" value="OBA28732.1"/>
    <property type="molecule type" value="Genomic_DNA"/>
</dbReference>
<dbReference type="PANTHER" id="PTHR11005">
    <property type="entry name" value="LYSOSOMAL ACID LIPASE-RELATED"/>
    <property type="match status" value="1"/>
</dbReference>
<dbReference type="Pfam" id="PF04083">
    <property type="entry name" value="Abhydro_lipase"/>
    <property type="match status" value="1"/>
</dbReference>
<dbReference type="SUPFAM" id="SSF53474">
    <property type="entry name" value="alpha/beta-Hydrolases"/>
    <property type="match status" value="1"/>
</dbReference>
<accession>A0A1B7TJ04</accession>
<feature type="transmembrane region" description="Helical" evidence="1">
    <location>
        <begin position="13"/>
        <end position="39"/>
    </location>
</feature>
<dbReference type="InterPro" id="IPR006693">
    <property type="entry name" value="AB_hydrolase_lipase"/>
</dbReference>
<keyword evidence="4" id="KW-1185">Reference proteome</keyword>
<dbReference type="InterPro" id="IPR029058">
    <property type="entry name" value="AB_hydrolase_fold"/>
</dbReference>
<keyword evidence="1" id="KW-1133">Transmembrane helix</keyword>